<dbReference type="Proteomes" id="UP000027195">
    <property type="component" value="Unassembled WGS sequence"/>
</dbReference>
<gene>
    <name evidence="2" type="ORF">BOTBODRAFT_35529</name>
</gene>
<dbReference type="InParanoid" id="A0A067M951"/>
<dbReference type="AlphaFoldDB" id="A0A067M951"/>
<reference evidence="3" key="1">
    <citation type="journal article" date="2014" name="Proc. Natl. Acad. Sci. U.S.A.">
        <title>Extensive sampling of basidiomycete genomes demonstrates inadequacy of the white-rot/brown-rot paradigm for wood decay fungi.</title>
        <authorList>
            <person name="Riley R."/>
            <person name="Salamov A.A."/>
            <person name="Brown D.W."/>
            <person name="Nagy L.G."/>
            <person name="Floudas D."/>
            <person name="Held B.W."/>
            <person name="Levasseur A."/>
            <person name="Lombard V."/>
            <person name="Morin E."/>
            <person name="Otillar R."/>
            <person name="Lindquist E.A."/>
            <person name="Sun H."/>
            <person name="LaButti K.M."/>
            <person name="Schmutz J."/>
            <person name="Jabbour D."/>
            <person name="Luo H."/>
            <person name="Baker S.E."/>
            <person name="Pisabarro A.G."/>
            <person name="Walton J.D."/>
            <person name="Blanchette R.A."/>
            <person name="Henrissat B."/>
            <person name="Martin F."/>
            <person name="Cullen D."/>
            <person name="Hibbett D.S."/>
            <person name="Grigoriev I.V."/>
        </authorList>
    </citation>
    <scope>NUCLEOTIDE SEQUENCE [LARGE SCALE GENOMIC DNA]</scope>
    <source>
        <strain evidence="3">FD-172 SS1</strain>
    </source>
</reference>
<dbReference type="HOGENOM" id="CLU_2196516_0_0_1"/>
<organism evidence="2 3">
    <name type="scientific">Botryobasidium botryosum (strain FD-172 SS1)</name>
    <dbReference type="NCBI Taxonomy" id="930990"/>
    <lineage>
        <taxon>Eukaryota</taxon>
        <taxon>Fungi</taxon>
        <taxon>Dikarya</taxon>
        <taxon>Basidiomycota</taxon>
        <taxon>Agaricomycotina</taxon>
        <taxon>Agaricomycetes</taxon>
        <taxon>Cantharellales</taxon>
        <taxon>Botryobasidiaceae</taxon>
        <taxon>Botryobasidium</taxon>
    </lineage>
</organism>
<feature type="region of interest" description="Disordered" evidence="1">
    <location>
        <begin position="52"/>
        <end position="108"/>
    </location>
</feature>
<protein>
    <submittedName>
        <fullName evidence="2">Uncharacterized protein</fullName>
    </submittedName>
</protein>
<feature type="compositionally biased region" description="Pro residues" evidence="1">
    <location>
        <begin position="98"/>
        <end position="108"/>
    </location>
</feature>
<evidence type="ECO:0000313" key="3">
    <source>
        <dbReference type="Proteomes" id="UP000027195"/>
    </source>
</evidence>
<evidence type="ECO:0000256" key="1">
    <source>
        <dbReference type="SAM" id="MobiDB-lite"/>
    </source>
</evidence>
<keyword evidence="3" id="KW-1185">Reference proteome</keyword>
<proteinExistence type="predicted"/>
<evidence type="ECO:0000313" key="2">
    <source>
        <dbReference type="EMBL" id="KDQ11230.1"/>
    </source>
</evidence>
<sequence>MPRRRKSRVANLGEYAMPGVPRKRALEEEDKESVWKSRLSITNFVGLTRKFSTDTSQPSARHHYTPLQPFSPPYKPAMRPQTANTNGPLRPQLWFHSLPPPKTLPNRR</sequence>
<name>A0A067M951_BOTB1</name>
<dbReference type="EMBL" id="KL198060">
    <property type="protein sequence ID" value="KDQ11230.1"/>
    <property type="molecule type" value="Genomic_DNA"/>
</dbReference>
<accession>A0A067M951</accession>